<evidence type="ECO:0000256" key="1">
    <source>
        <dbReference type="SAM" id="SignalP"/>
    </source>
</evidence>
<dbReference type="STRING" id="291169.A9E74_01035"/>
<sequence length="75" mass="8108">MHVSKFTLIGLFFISINQFAQAGPVDATSLLNQYNLITSGNVTSTSEVEGNALIGGNVQGACTTCIKLRMLRFQR</sequence>
<evidence type="ECO:0000259" key="2">
    <source>
        <dbReference type="Pfam" id="PF20597"/>
    </source>
</evidence>
<keyword evidence="1" id="KW-0732">Signal</keyword>
<feature type="signal peptide" evidence="1">
    <location>
        <begin position="1"/>
        <end position="22"/>
    </location>
</feature>
<dbReference type="InterPro" id="IPR026588">
    <property type="entry name" value="Choice_anch_A"/>
</dbReference>
<protein>
    <recommendedName>
        <fullName evidence="2">Choice-of-anchor A domain-containing protein</fullName>
    </recommendedName>
</protein>
<keyword evidence="4" id="KW-1185">Reference proteome</keyword>
<feature type="domain" description="Choice-of-anchor A" evidence="2">
    <location>
        <begin position="29"/>
        <end position="60"/>
    </location>
</feature>
<dbReference type="EMBL" id="MCRI01000007">
    <property type="protein sequence ID" value="ODN67308.1"/>
    <property type="molecule type" value="Genomic_DNA"/>
</dbReference>
<proteinExistence type="predicted"/>
<dbReference type="Proteomes" id="UP000094379">
    <property type="component" value="Unassembled WGS sequence"/>
</dbReference>
<organism evidence="3 4">
    <name type="scientific">Methylophaga muralis</name>
    <dbReference type="NCBI Taxonomy" id="291169"/>
    <lineage>
        <taxon>Bacteria</taxon>
        <taxon>Pseudomonadati</taxon>
        <taxon>Pseudomonadota</taxon>
        <taxon>Gammaproteobacteria</taxon>
        <taxon>Thiotrichales</taxon>
        <taxon>Piscirickettsiaceae</taxon>
        <taxon>Methylophaga</taxon>
    </lineage>
</organism>
<dbReference type="Pfam" id="PF20597">
    <property type="entry name" value="pAdhesive_15"/>
    <property type="match status" value="1"/>
</dbReference>
<evidence type="ECO:0000313" key="3">
    <source>
        <dbReference type="EMBL" id="ODN67308.1"/>
    </source>
</evidence>
<name>A0A1E3GTB0_9GAMM</name>
<evidence type="ECO:0000313" key="4">
    <source>
        <dbReference type="Proteomes" id="UP000094379"/>
    </source>
</evidence>
<dbReference type="AlphaFoldDB" id="A0A1E3GTB0"/>
<comment type="caution">
    <text evidence="3">The sequence shown here is derived from an EMBL/GenBank/DDBJ whole genome shotgun (WGS) entry which is preliminary data.</text>
</comment>
<gene>
    <name evidence="3" type="ORF">A9E74_01035</name>
</gene>
<feature type="chain" id="PRO_5009128654" description="Choice-of-anchor A domain-containing protein" evidence="1">
    <location>
        <begin position="23"/>
        <end position="75"/>
    </location>
</feature>
<accession>A0A1E3GTB0</accession>
<reference evidence="3 4" key="1">
    <citation type="submission" date="2016-07" db="EMBL/GenBank/DDBJ databases">
        <title>Draft Genome Sequence of Methylophaga muralis Bur 1.</title>
        <authorList>
            <person name="Vasilenko O.V."/>
            <person name="Doronina N.V."/>
            <person name="Shmareva M.N."/>
            <person name="Tarlachkov S.V."/>
            <person name="Mustakhimov I."/>
            <person name="Trotsenko Y.A."/>
        </authorList>
    </citation>
    <scope>NUCLEOTIDE SEQUENCE [LARGE SCALE GENOMIC DNA]</scope>
    <source>
        <strain evidence="3 4">Bur 1</strain>
    </source>
</reference>